<accession>R4PY72</accession>
<dbReference type="HOGENOM" id="CLU_1114238_0_0_0"/>
<dbReference type="KEGG" id="saal:L336_0475"/>
<dbReference type="AlphaFoldDB" id="R4PY72"/>
<dbReference type="STRING" id="1332188.L336_0475"/>
<gene>
    <name evidence="2" type="ORF">L336_0475</name>
</gene>
<protein>
    <submittedName>
        <fullName evidence="2">Uncharacterized protein</fullName>
    </submittedName>
</protein>
<evidence type="ECO:0000256" key="1">
    <source>
        <dbReference type="SAM" id="MobiDB-lite"/>
    </source>
</evidence>
<proteinExistence type="predicted"/>
<dbReference type="RefSeq" id="WP_015641631.1">
    <property type="nucleotide sequence ID" value="NC_021219.1"/>
</dbReference>
<name>R4PY72_9BACT</name>
<dbReference type="Proteomes" id="UP000013893">
    <property type="component" value="Chromosome"/>
</dbReference>
<keyword evidence="3" id="KW-1185">Reference proteome</keyword>
<sequence length="249" mass="28240">MADDKSSKEVSLNLDDPKYSKGLSVGEWQKLSKQDPTTLTPSQQKSLTQANDSFREATKGLSAQLANMTKGISIPGIRSLIPDIPKASVLSMSDFSLPPIETYQPNFDEIDFTPDTTMVDNQIKQTALLERLLEVQSQQQQNSDLMKLIEPRYDRKKRVITFANTQVRLTADSDNEIICKKLFWDGRPVRRPVEKGDIMELLGTTDKKAFYNKVASLNKTVEKATGVEKLFDFVDKKLWFNTKYVELPL</sequence>
<evidence type="ECO:0000313" key="2">
    <source>
        <dbReference type="EMBL" id="AGL62181.1"/>
    </source>
</evidence>
<evidence type="ECO:0000313" key="3">
    <source>
        <dbReference type="Proteomes" id="UP000013893"/>
    </source>
</evidence>
<feature type="region of interest" description="Disordered" evidence="1">
    <location>
        <begin position="1"/>
        <end position="51"/>
    </location>
</feature>
<dbReference type="EMBL" id="CP005957">
    <property type="protein sequence ID" value="AGL62181.1"/>
    <property type="molecule type" value="Genomic_DNA"/>
</dbReference>
<organism evidence="2 3">
    <name type="scientific">Candidatus Saccharimonas aalborgensis</name>
    <dbReference type="NCBI Taxonomy" id="1332188"/>
    <lineage>
        <taxon>Bacteria</taxon>
        <taxon>Candidatus Saccharimonadota</taxon>
        <taxon>Candidatus Saccharimonadia</taxon>
        <taxon>Candidatus Saccharimonadales</taxon>
        <taxon>Candidatus Saccharimonadaceae</taxon>
        <taxon>Candidatus Saccharimonas</taxon>
    </lineage>
</organism>
<feature type="compositionally biased region" description="Polar residues" evidence="1">
    <location>
        <begin position="34"/>
        <end position="51"/>
    </location>
</feature>
<reference evidence="2 3" key="1">
    <citation type="journal article" date="2013" name="Nat. Biotechnol.">
        <title>Genome sequences of rare, uncultured bacteria obtained by differential coverage binning of multiple metagenomes.</title>
        <authorList>
            <person name="Albertsen M."/>
            <person name="Hugenholtz P."/>
            <person name="Skarshewski A."/>
            <person name="Nielsen K.L."/>
            <person name="Tyson G.W."/>
            <person name="Nielsen P.H."/>
        </authorList>
    </citation>
    <scope>NUCLEOTIDE SEQUENCE [LARGE SCALE GENOMIC DNA]</scope>
    <source>
        <strain evidence="2">TM71</strain>
    </source>
</reference>